<evidence type="ECO:0000313" key="1">
    <source>
        <dbReference type="EMBL" id="GAA4171261.1"/>
    </source>
</evidence>
<accession>A0ABP7ZVC1</accession>
<protein>
    <submittedName>
        <fullName evidence="1">Uncharacterized protein</fullName>
    </submittedName>
</protein>
<organism evidence="1 2">
    <name type="scientific">Sphingobacterium ginsenosidimutans</name>
    <dbReference type="NCBI Taxonomy" id="687845"/>
    <lineage>
        <taxon>Bacteria</taxon>
        <taxon>Pseudomonadati</taxon>
        <taxon>Bacteroidota</taxon>
        <taxon>Sphingobacteriia</taxon>
        <taxon>Sphingobacteriales</taxon>
        <taxon>Sphingobacteriaceae</taxon>
        <taxon>Sphingobacterium</taxon>
    </lineage>
</organism>
<sequence>MSVKMTDIETIKLKKGPIINQMLADYAAASEEDRYFSIKNVEDCADDLDQYIELLLKSNKQQKEISKSIKWIFKQLSTFKQEQEDLEFLWGFIYNGYTEELTNFILEAAFVFGMERAKPKIIKTNNFYLKHNPHSFDAFRLYIGSTANNGVILEYRKEKGCFEFVENPYGDSYGMPVFDLQINDNYTELSFDVLTTGTFKSIVLKAQRPVDSILLQAVGTLNNKNAFLTPPEPDFCNLELELTKGVLTCLSTLNYDKNNSIINMFTEGTGMKILVQELDANNRFQHSDDLAPHPAIVCEKFIVIYAVPNWKYFEIDELTIIGTTVSVRTGSQKFAYENEQRNNVIATEIESLTLDYELRTYDFIRTILAEVLRQREAFKARFDN</sequence>
<reference evidence="2" key="1">
    <citation type="journal article" date="2019" name="Int. J. Syst. Evol. Microbiol.">
        <title>The Global Catalogue of Microorganisms (GCM) 10K type strain sequencing project: providing services to taxonomists for standard genome sequencing and annotation.</title>
        <authorList>
            <consortium name="The Broad Institute Genomics Platform"/>
            <consortium name="The Broad Institute Genome Sequencing Center for Infectious Disease"/>
            <person name="Wu L."/>
            <person name="Ma J."/>
        </authorList>
    </citation>
    <scope>NUCLEOTIDE SEQUENCE [LARGE SCALE GENOMIC DNA]</scope>
    <source>
        <strain evidence="2">JCM 16722</strain>
    </source>
</reference>
<dbReference type="Pfam" id="PF26559">
    <property type="entry name" value="DUF8184"/>
    <property type="match status" value="1"/>
</dbReference>
<evidence type="ECO:0000313" key="2">
    <source>
        <dbReference type="Proteomes" id="UP001500167"/>
    </source>
</evidence>
<comment type="caution">
    <text evidence="1">The sequence shown here is derived from an EMBL/GenBank/DDBJ whole genome shotgun (WGS) entry which is preliminary data.</text>
</comment>
<dbReference type="RefSeq" id="WP_346084751.1">
    <property type="nucleotide sequence ID" value="NZ_BAAAZK010000002.1"/>
</dbReference>
<keyword evidence="2" id="KW-1185">Reference proteome</keyword>
<dbReference type="EMBL" id="BAAAZK010000002">
    <property type="protein sequence ID" value="GAA4171261.1"/>
    <property type="molecule type" value="Genomic_DNA"/>
</dbReference>
<proteinExistence type="predicted"/>
<dbReference type="InterPro" id="IPR058497">
    <property type="entry name" value="DUF8184"/>
</dbReference>
<name>A0ABP7ZVC1_9SPHI</name>
<dbReference type="Proteomes" id="UP001500167">
    <property type="component" value="Unassembled WGS sequence"/>
</dbReference>
<gene>
    <name evidence="1" type="ORF">GCM10022218_11030</name>
</gene>